<dbReference type="EMBL" id="JAFJZO010000009">
    <property type="protein sequence ID" value="KAG5510592.1"/>
    <property type="molecule type" value="Genomic_DNA"/>
</dbReference>
<feature type="compositionally biased region" description="Polar residues" evidence="2">
    <location>
        <begin position="177"/>
        <end position="186"/>
    </location>
</feature>
<dbReference type="InterPro" id="IPR024743">
    <property type="entry name" value="Dynein_HC_stalk"/>
</dbReference>
<dbReference type="GO" id="GO:0045505">
    <property type="term" value="F:dynein intermediate chain binding"/>
    <property type="evidence" value="ECO:0007669"/>
    <property type="project" value="InterPro"/>
</dbReference>
<dbReference type="GO" id="GO:0051959">
    <property type="term" value="F:dynein light intermediate chain binding"/>
    <property type="evidence" value="ECO:0007669"/>
    <property type="project" value="InterPro"/>
</dbReference>
<dbReference type="Proteomes" id="UP000674318">
    <property type="component" value="Unassembled WGS sequence"/>
</dbReference>
<sequence length="784" mass="84489">MELCEAAEVSSELRVGSIIAYKCLEAEGATTSWQVGTVLALPSSSDNNVAAGGTVTGCKNFKSAKDEAKVSESSPQRGDRADDSADDAKQHVATAVANPPSEPASVCQGLLVQPWVSLSSGAAGGGSGSNRSSPSLQGYVRTPTARFTEMSSMHMYLKKDKRFTTDGDVDVGVLSLSPASGTSSRLKSAVKDDDEDNRRFAGELSLACPRRLSFISQSKACRSPRSDDLHGSDEDSHAGVDGEGDAELGSHQIEERLVQLDRRIDEVLSDVQRTRQRQRELEEMQKAAKHSLRSAERLFRDAQKKVQCIDKRHLCELQSYRVPPMMVRLVMHAVLFVLGERAMSWADVVAAMRNPSFISNVVSFDPAQLSPAKVKELKKTFISNPRFSHADALQGSHALGQFHDWVMRQVQLIEAGSTDSKVAAGQVEIRNALAVARKRMKEDVALLQHLEERVEALMCEHARLLEVRPASMRSAWTLDSKTSSSGHPSPFTNVLARSFDSQGRTAPDQPGFDLLPIQSVSGAEPPALLTTPRCTPVAELGEATETRHTPAVLSGSGAQQPARTFVTGVAAPTGGASALHIGVDQKMITGDTAVTNDRIEGVYHHPSAALLADGQHWRSSVPPGNQWMCPQPAVLPCTYVPRSNILCVFGHQQLHPSEKLRETTSDQSTATPAPHWRFPTPPQSLGPENLSGTPQQVSPLSGTPSLAAALQTEALPVNLATHHTEQFAGEDWGDVVTRSPAEVHQAALEEERTRHAKELKEAQTAAAARAEQQLQAVARCPGGP</sequence>
<feature type="region of interest" description="Disordered" evidence="2">
    <location>
        <begin position="62"/>
        <end position="91"/>
    </location>
</feature>
<dbReference type="PANTHER" id="PTHR45703:SF8">
    <property type="entry name" value="DYNEINS HEAVY CHAIN"/>
    <property type="match status" value="1"/>
</dbReference>
<dbReference type="GO" id="GO:0030286">
    <property type="term" value="C:dynein complex"/>
    <property type="evidence" value="ECO:0007669"/>
    <property type="project" value="InterPro"/>
</dbReference>
<dbReference type="OrthoDB" id="267560at2759"/>
<evidence type="ECO:0000259" key="3">
    <source>
        <dbReference type="Pfam" id="PF12777"/>
    </source>
</evidence>
<evidence type="ECO:0000256" key="1">
    <source>
        <dbReference type="SAM" id="Coils"/>
    </source>
</evidence>
<evidence type="ECO:0000256" key="2">
    <source>
        <dbReference type="SAM" id="MobiDB-lite"/>
    </source>
</evidence>
<accession>A0A836LJB2</accession>
<reference evidence="4 5" key="1">
    <citation type="submission" date="2021-02" db="EMBL/GenBank/DDBJ databases">
        <title>Porcisia hertigi Genome sequencing and assembly.</title>
        <authorList>
            <person name="Almutairi H."/>
            <person name="Gatherer D."/>
        </authorList>
    </citation>
    <scope>NUCLEOTIDE SEQUENCE [LARGE SCALE GENOMIC DNA]</scope>
    <source>
        <strain evidence="4 5">C119</strain>
    </source>
</reference>
<name>A0A836LJB2_9TRYP</name>
<keyword evidence="5" id="KW-1185">Reference proteome</keyword>
<feature type="compositionally biased region" description="Basic and acidic residues" evidence="2">
    <location>
        <begin position="77"/>
        <end position="90"/>
    </location>
</feature>
<feature type="coiled-coil region" evidence="1">
    <location>
        <begin position="250"/>
        <end position="312"/>
    </location>
</feature>
<comment type="caution">
    <text evidence="4">The sequence shown here is derived from an EMBL/GenBank/DDBJ whole genome shotgun (WGS) entry which is preliminary data.</text>
</comment>
<dbReference type="RefSeq" id="XP_067759196.1">
    <property type="nucleotide sequence ID" value="XM_067902837.1"/>
</dbReference>
<feature type="compositionally biased region" description="Polar residues" evidence="2">
    <location>
        <begin position="690"/>
        <end position="702"/>
    </location>
</feature>
<proteinExistence type="predicted"/>
<dbReference type="GO" id="GO:0007018">
    <property type="term" value="P:microtubule-based movement"/>
    <property type="evidence" value="ECO:0007669"/>
    <property type="project" value="InterPro"/>
</dbReference>
<dbReference type="Gene3D" id="1.20.920.20">
    <property type="match status" value="1"/>
</dbReference>
<evidence type="ECO:0000313" key="5">
    <source>
        <dbReference type="Proteomes" id="UP000674318"/>
    </source>
</evidence>
<dbReference type="AlphaFoldDB" id="A0A836LJB2"/>
<feature type="region of interest" description="Disordered" evidence="2">
    <location>
        <begin position="175"/>
        <end position="194"/>
    </location>
</feature>
<dbReference type="InterPro" id="IPR026983">
    <property type="entry name" value="DHC"/>
</dbReference>
<protein>
    <recommendedName>
        <fullName evidence="3">Dynein heavy chain coiled coil stalk domain-containing protein</fullName>
    </recommendedName>
</protein>
<feature type="coiled-coil region" evidence="1">
    <location>
        <begin position="433"/>
        <end position="467"/>
    </location>
</feature>
<feature type="region of interest" description="Disordered" evidence="2">
    <location>
        <begin position="222"/>
        <end position="248"/>
    </location>
</feature>
<dbReference type="PANTHER" id="PTHR45703">
    <property type="entry name" value="DYNEIN HEAVY CHAIN"/>
    <property type="match status" value="1"/>
</dbReference>
<organism evidence="4 5">
    <name type="scientific">Porcisia hertigi</name>
    <dbReference type="NCBI Taxonomy" id="2761500"/>
    <lineage>
        <taxon>Eukaryota</taxon>
        <taxon>Discoba</taxon>
        <taxon>Euglenozoa</taxon>
        <taxon>Kinetoplastea</taxon>
        <taxon>Metakinetoplastina</taxon>
        <taxon>Trypanosomatida</taxon>
        <taxon>Trypanosomatidae</taxon>
        <taxon>Leishmaniinae</taxon>
        <taxon>Porcisia</taxon>
    </lineage>
</organism>
<feature type="region of interest" description="Disordered" evidence="2">
    <location>
        <begin position="658"/>
        <end position="702"/>
    </location>
</feature>
<feature type="compositionally biased region" description="Basic and acidic residues" evidence="2">
    <location>
        <begin position="224"/>
        <end position="240"/>
    </location>
</feature>
<dbReference type="KEGG" id="phet:94292914"/>
<dbReference type="Pfam" id="PF12777">
    <property type="entry name" value="MT"/>
    <property type="match status" value="1"/>
</dbReference>
<gene>
    <name evidence="4" type="ORF">JKF63_06889</name>
</gene>
<feature type="domain" description="Dynein heavy chain coiled coil stalk" evidence="3">
    <location>
        <begin position="278"/>
        <end position="452"/>
    </location>
</feature>
<evidence type="ECO:0000313" key="4">
    <source>
        <dbReference type="EMBL" id="KAG5510592.1"/>
    </source>
</evidence>
<dbReference type="GeneID" id="94292914"/>
<keyword evidence="1" id="KW-0175">Coiled coil</keyword>